<dbReference type="EMBL" id="BBPA01000021">
    <property type="protein sequence ID" value="GAL92533.1"/>
    <property type="molecule type" value="Genomic_DNA"/>
</dbReference>
<evidence type="ECO:0000313" key="2">
    <source>
        <dbReference type="Proteomes" id="UP000030321"/>
    </source>
</evidence>
<sequence>MVLYIFFCKIDKITELIKVKSIFFSRLTSQLSIKIYLKIFIKTQKL</sequence>
<reference evidence="2" key="1">
    <citation type="journal article" date="2015" name="Genome">
        <title>Whole Genome Sequence of the Non-Microcystin-Producing Microcystis aeruginosa Strain NIES-44.</title>
        <authorList>
            <person name="Okano K."/>
            <person name="Miyata N."/>
            <person name="Ozaki Y."/>
        </authorList>
    </citation>
    <scope>NUCLEOTIDE SEQUENCE [LARGE SCALE GENOMIC DNA]</scope>
    <source>
        <strain evidence="2">NIES-44</strain>
    </source>
</reference>
<protein>
    <submittedName>
        <fullName evidence="1">Uncharacterized protein</fullName>
    </submittedName>
</protein>
<comment type="caution">
    <text evidence="1">The sequence shown here is derived from an EMBL/GenBank/DDBJ whole genome shotgun (WGS) entry which is preliminary data.</text>
</comment>
<name>A0A0A1VSW8_MICAE</name>
<dbReference type="AlphaFoldDB" id="A0A0A1VSW8"/>
<organism evidence="1 2">
    <name type="scientific">Microcystis aeruginosa NIES-44</name>
    <dbReference type="NCBI Taxonomy" id="449439"/>
    <lineage>
        <taxon>Bacteria</taxon>
        <taxon>Bacillati</taxon>
        <taxon>Cyanobacteriota</taxon>
        <taxon>Cyanophyceae</taxon>
        <taxon>Oscillatoriophycideae</taxon>
        <taxon>Chroococcales</taxon>
        <taxon>Microcystaceae</taxon>
        <taxon>Microcystis</taxon>
    </lineage>
</organism>
<gene>
    <name evidence="1" type="ORF">N44_01091</name>
</gene>
<dbReference type="Proteomes" id="UP000030321">
    <property type="component" value="Unassembled WGS sequence"/>
</dbReference>
<evidence type="ECO:0000313" key="1">
    <source>
        <dbReference type="EMBL" id="GAL92533.1"/>
    </source>
</evidence>
<proteinExistence type="predicted"/>
<accession>A0A0A1VSW8</accession>